<dbReference type="Gene3D" id="4.10.280.10">
    <property type="entry name" value="Helix-loop-helix DNA-binding domain"/>
    <property type="match status" value="1"/>
</dbReference>
<reference evidence="10 11" key="1">
    <citation type="submission" date="2015-07" db="EMBL/GenBank/DDBJ databases">
        <title>The genome of Dufourea novaeangliae.</title>
        <authorList>
            <person name="Pan H."/>
            <person name="Kapheim K."/>
        </authorList>
    </citation>
    <scope>NUCLEOTIDE SEQUENCE [LARGE SCALE GENOMIC DNA]</scope>
    <source>
        <strain evidence="10">0120121106</strain>
        <tissue evidence="10">Whole body</tissue>
    </source>
</reference>
<evidence type="ECO:0000313" key="11">
    <source>
        <dbReference type="Proteomes" id="UP000076502"/>
    </source>
</evidence>
<dbReference type="GO" id="GO:0061564">
    <property type="term" value="P:axon development"/>
    <property type="evidence" value="ECO:0007669"/>
    <property type="project" value="TreeGrafter"/>
</dbReference>
<evidence type="ECO:0000256" key="3">
    <source>
        <dbReference type="ARBA" id="ARBA00022782"/>
    </source>
</evidence>
<organism evidence="10 11">
    <name type="scientific">Dufourea novaeangliae</name>
    <name type="common">Sweat bee</name>
    <dbReference type="NCBI Taxonomy" id="178035"/>
    <lineage>
        <taxon>Eukaryota</taxon>
        <taxon>Metazoa</taxon>
        <taxon>Ecdysozoa</taxon>
        <taxon>Arthropoda</taxon>
        <taxon>Hexapoda</taxon>
        <taxon>Insecta</taxon>
        <taxon>Pterygota</taxon>
        <taxon>Neoptera</taxon>
        <taxon>Endopterygota</taxon>
        <taxon>Hymenoptera</taxon>
        <taxon>Apocrita</taxon>
        <taxon>Aculeata</taxon>
        <taxon>Apoidea</taxon>
        <taxon>Anthophila</taxon>
        <taxon>Halictidae</taxon>
        <taxon>Rophitinae</taxon>
        <taxon>Dufourea</taxon>
    </lineage>
</organism>
<dbReference type="STRING" id="178035.A0A154PFF1"/>
<proteinExistence type="predicted"/>
<dbReference type="OMA" id="EMFRYGY"/>
<keyword evidence="11" id="KW-1185">Reference proteome</keyword>
<keyword evidence="5" id="KW-0805">Transcription regulation</keyword>
<dbReference type="GO" id="GO:0046982">
    <property type="term" value="F:protein heterodimerization activity"/>
    <property type="evidence" value="ECO:0007669"/>
    <property type="project" value="UniProtKB-ARBA"/>
</dbReference>
<evidence type="ECO:0000256" key="4">
    <source>
        <dbReference type="ARBA" id="ARBA00022902"/>
    </source>
</evidence>
<feature type="compositionally biased region" description="Acidic residues" evidence="8">
    <location>
        <begin position="178"/>
        <end position="188"/>
    </location>
</feature>
<dbReference type="Pfam" id="PF00010">
    <property type="entry name" value="HLH"/>
    <property type="match status" value="1"/>
</dbReference>
<evidence type="ECO:0000256" key="6">
    <source>
        <dbReference type="ARBA" id="ARBA00023163"/>
    </source>
</evidence>
<dbReference type="GO" id="GO:0005634">
    <property type="term" value="C:nucleus"/>
    <property type="evidence" value="ECO:0007669"/>
    <property type="project" value="UniProtKB-SubCell"/>
</dbReference>
<evidence type="ECO:0000313" key="10">
    <source>
        <dbReference type="EMBL" id="KZC10038.1"/>
    </source>
</evidence>
<evidence type="ECO:0000256" key="7">
    <source>
        <dbReference type="ARBA" id="ARBA00023242"/>
    </source>
</evidence>
<evidence type="ECO:0000256" key="2">
    <source>
        <dbReference type="ARBA" id="ARBA00022473"/>
    </source>
</evidence>
<keyword evidence="7" id="KW-0539">Nucleus</keyword>
<protein>
    <submittedName>
        <fullName evidence="10">Protein atonal</fullName>
    </submittedName>
</protein>
<sequence length="278" mass="31445">MELQEMFRYGYMFPSKEKELVSYTYVDSPNYPYSKNKTDLPPVSTITIPRCIVYDSNCSDGWHTPSPTASLRSVSPATTLSISSEPDTIGTPVTYRLLGSVEELSKRCGTNRNLSKMGSQIAQHSMNTIDLTEEVNSMDADTDGTFDAEGEADEEKAQSRRDSVISNSSNFSDRIVDGDSEEDLEMSDSPDHTRSETGGIQCNRDFVRRRGKYVSSTVVRKRRLAANARERRRMQNLNKAFDRLRTYLPSLGNDRQLSKYETLQMAQSYITALYDLLQ</sequence>
<keyword evidence="2" id="KW-0217">Developmental protein</keyword>
<dbReference type="GO" id="GO:0000981">
    <property type="term" value="F:DNA-binding transcription factor activity, RNA polymerase II-specific"/>
    <property type="evidence" value="ECO:0007669"/>
    <property type="project" value="TreeGrafter"/>
</dbReference>
<dbReference type="InterPro" id="IPR036638">
    <property type="entry name" value="HLH_DNA-bd_sf"/>
</dbReference>
<gene>
    <name evidence="10" type="ORF">WN55_01789</name>
</gene>
<dbReference type="PANTHER" id="PTHR19290:SF169">
    <property type="entry name" value="PROTEIN ATONAL"/>
    <property type="match status" value="1"/>
</dbReference>
<evidence type="ECO:0000259" key="9">
    <source>
        <dbReference type="PROSITE" id="PS50888"/>
    </source>
</evidence>
<evidence type="ECO:0000256" key="8">
    <source>
        <dbReference type="SAM" id="MobiDB-lite"/>
    </source>
</evidence>
<accession>A0A154PFF1</accession>
<keyword evidence="6" id="KW-0804">Transcription</keyword>
<dbReference type="InterPro" id="IPR011598">
    <property type="entry name" value="bHLH_dom"/>
</dbReference>
<feature type="domain" description="BHLH" evidence="9">
    <location>
        <begin position="221"/>
        <end position="273"/>
    </location>
</feature>
<dbReference type="InterPro" id="IPR050359">
    <property type="entry name" value="bHLH_transcription_factors"/>
</dbReference>
<dbReference type="OrthoDB" id="6161578at2759"/>
<dbReference type="GO" id="GO:0016360">
    <property type="term" value="P:sensory organ precursor cell fate determination"/>
    <property type="evidence" value="ECO:0007669"/>
    <property type="project" value="UniProtKB-ARBA"/>
</dbReference>
<dbReference type="FunFam" id="4.10.280.10:FF:000025">
    <property type="entry name" value="protein atonal homolog 7"/>
    <property type="match status" value="1"/>
</dbReference>
<comment type="subcellular location">
    <subcellularLocation>
        <location evidence="1">Nucleus</location>
    </subcellularLocation>
</comment>
<dbReference type="PANTHER" id="PTHR19290">
    <property type="entry name" value="BASIC HELIX-LOOP-HELIX PROTEIN NEUROGENIN-RELATED"/>
    <property type="match status" value="1"/>
</dbReference>
<dbReference type="SMART" id="SM00353">
    <property type="entry name" value="HLH"/>
    <property type="match status" value="1"/>
</dbReference>
<dbReference type="CDD" id="cd19715">
    <property type="entry name" value="bHLH_TS_amos_like"/>
    <property type="match status" value="1"/>
</dbReference>
<name>A0A154PFF1_DUFNO</name>
<feature type="compositionally biased region" description="Acidic residues" evidence="8">
    <location>
        <begin position="140"/>
        <end position="154"/>
    </location>
</feature>
<dbReference type="AlphaFoldDB" id="A0A154PFF1"/>
<feature type="region of interest" description="Disordered" evidence="8">
    <location>
        <begin position="139"/>
        <end position="199"/>
    </location>
</feature>
<dbReference type="PROSITE" id="PS50888">
    <property type="entry name" value="BHLH"/>
    <property type="match status" value="1"/>
</dbReference>
<evidence type="ECO:0000256" key="1">
    <source>
        <dbReference type="ARBA" id="ARBA00004123"/>
    </source>
</evidence>
<keyword evidence="3" id="KW-0221">Differentiation</keyword>
<dbReference type="SUPFAM" id="SSF47459">
    <property type="entry name" value="HLH, helix-loop-helix DNA-binding domain"/>
    <property type="match status" value="1"/>
</dbReference>
<keyword evidence="4" id="KW-0524">Neurogenesis</keyword>
<dbReference type="EMBL" id="KQ434885">
    <property type="protein sequence ID" value="KZC10038.1"/>
    <property type="molecule type" value="Genomic_DNA"/>
</dbReference>
<dbReference type="GO" id="GO:0045944">
    <property type="term" value="P:positive regulation of transcription by RNA polymerase II"/>
    <property type="evidence" value="ECO:0007669"/>
    <property type="project" value="TreeGrafter"/>
</dbReference>
<dbReference type="Proteomes" id="UP000076502">
    <property type="component" value="Unassembled WGS sequence"/>
</dbReference>
<dbReference type="GO" id="GO:0070888">
    <property type="term" value="F:E-box binding"/>
    <property type="evidence" value="ECO:0007669"/>
    <property type="project" value="TreeGrafter"/>
</dbReference>
<evidence type="ECO:0000256" key="5">
    <source>
        <dbReference type="ARBA" id="ARBA00023015"/>
    </source>
</evidence>